<reference evidence="2 3" key="1">
    <citation type="submission" date="2021-03" db="EMBL/GenBank/DDBJ databases">
        <title>Genomic Encyclopedia of Type Strains, Phase IV (KMG-IV): sequencing the most valuable type-strain genomes for metagenomic binning, comparative biology and taxonomic classification.</title>
        <authorList>
            <person name="Goeker M."/>
        </authorList>
    </citation>
    <scope>NUCLEOTIDE SEQUENCE [LARGE SCALE GENOMIC DNA]</scope>
    <source>
        <strain evidence="2 3">DSM 14349</strain>
    </source>
</reference>
<dbReference type="EMBL" id="JAGGKG010000005">
    <property type="protein sequence ID" value="MBP1904766.1"/>
    <property type="molecule type" value="Genomic_DNA"/>
</dbReference>
<keyword evidence="1" id="KW-1133">Transmembrane helix</keyword>
<organism evidence="2 3">
    <name type="scientific">Paenibacillus turicensis</name>
    <dbReference type="NCBI Taxonomy" id="160487"/>
    <lineage>
        <taxon>Bacteria</taxon>
        <taxon>Bacillati</taxon>
        <taxon>Bacillota</taxon>
        <taxon>Bacilli</taxon>
        <taxon>Bacillales</taxon>
        <taxon>Paenibacillaceae</taxon>
        <taxon>Paenibacillus</taxon>
    </lineage>
</organism>
<keyword evidence="3" id="KW-1185">Reference proteome</keyword>
<gene>
    <name evidence="2" type="ORF">J2Z32_001390</name>
</gene>
<feature type="transmembrane region" description="Helical" evidence="1">
    <location>
        <begin position="12"/>
        <end position="34"/>
    </location>
</feature>
<proteinExistence type="predicted"/>
<accession>A0ABS4FQB5</accession>
<dbReference type="GO" id="GO:0000428">
    <property type="term" value="C:DNA-directed RNA polymerase complex"/>
    <property type="evidence" value="ECO:0007669"/>
    <property type="project" value="UniProtKB-KW"/>
</dbReference>
<sequence length="146" mass="16186">MRRSVKPGRGSSAMGVVGSVAVGIFGVFWTIMAASMEAPGFFVLFGIVFVGVAIAQAIFHFINATSKNRMSMFDITEGNEEPDPIDRFISKAEYEEVTHQRSNSYKDTDSHEAQAEGDLNYCPYCGNKIENDLYMFCSKCGKELKQ</sequence>
<evidence type="ECO:0000313" key="2">
    <source>
        <dbReference type="EMBL" id="MBP1904766.1"/>
    </source>
</evidence>
<feature type="transmembrane region" description="Helical" evidence="1">
    <location>
        <begin position="40"/>
        <end position="62"/>
    </location>
</feature>
<keyword evidence="2" id="KW-0804">Transcription</keyword>
<dbReference type="RefSeq" id="WP_245251268.1">
    <property type="nucleotide sequence ID" value="NZ_JAGGKG010000005.1"/>
</dbReference>
<protein>
    <submittedName>
        <fullName evidence="2">DNA-directed RNA polymerase subunit RPC12/RpoP</fullName>
    </submittedName>
</protein>
<evidence type="ECO:0000256" key="1">
    <source>
        <dbReference type="SAM" id="Phobius"/>
    </source>
</evidence>
<keyword evidence="2" id="KW-0240">DNA-directed RNA polymerase</keyword>
<keyword evidence="1" id="KW-0812">Transmembrane</keyword>
<keyword evidence="1" id="KW-0472">Membrane</keyword>
<evidence type="ECO:0000313" key="3">
    <source>
        <dbReference type="Proteomes" id="UP001519272"/>
    </source>
</evidence>
<comment type="caution">
    <text evidence="2">The sequence shown here is derived from an EMBL/GenBank/DDBJ whole genome shotgun (WGS) entry which is preliminary data.</text>
</comment>
<dbReference type="Proteomes" id="UP001519272">
    <property type="component" value="Unassembled WGS sequence"/>
</dbReference>
<name>A0ABS4FQB5_9BACL</name>